<organism evidence="1 2">
    <name type="scientific">Bifidobacterium animalis subsp. animalis MCC 0483</name>
    <dbReference type="NCBI Taxonomy" id="1365955"/>
    <lineage>
        <taxon>Bacteria</taxon>
        <taxon>Bacillati</taxon>
        <taxon>Actinomycetota</taxon>
        <taxon>Actinomycetes</taxon>
        <taxon>Bifidobacteriales</taxon>
        <taxon>Bifidobacteriaceae</taxon>
        <taxon>Bifidobacterium</taxon>
    </lineage>
</organism>
<sequence length="284" mass="33186">MNMSNPLIEPDRFLHLLDKPAKNLHQPARIRLFPDLDEPHRESSCNMISVTRQPTDPRSVERLRHMYRLVYLDRIKRTRSNRFNLLDLPHWTAHGQPVWLMDGLVTDLAFNIYGHVTRICLMSPTVIPVDEHGNMTDADPEPVDTHLWLHVNKMDFQPGNVDRKSKPANMLFDLMLGDRLVFECTLNLYGEPNRRRVGVDRWTPCHRALEYGTRAGRTREIPAHLRGDMRLLAVTDTQRVEMISEYDWHEYVGRLNHDYGPIRMVASGRAGGRLDLLQDWYPRP</sequence>
<protein>
    <submittedName>
        <fullName evidence="1">Uncharacterized protein</fullName>
    </submittedName>
</protein>
<accession>A0AB34T943</accession>
<evidence type="ECO:0000313" key="2">
    <source>
        <dbReference type="Proteomes" id="UP000037239"/>
    </source>
</evidence>
<dbReference type="EMBL" id="AWFK01000008">
    <property type="protein sequence ID" value="KOA49550.1"/>
    <property type="molecule type" value="Genomic_DNA"/>
</dbReference>
<dbReference type="RefSeq" id="WP_052826368.1">
    <property type="nucleotide sequence ID" value="NZ_AWFK01000008.1"/>
</dbReference>
<proteinExistence type="predicted"/>
<gene>
    <name evidence="1" type="ORF">BAAM0483_05240</name>
</gene>
<evidence type="ECO:0000313" key="1">
    <source>
        <dbReference type="EMBL" id="KOA49550.1"/>
    </source>
</evidence>
<comment type="caution">
    <text evidence="1">The sequence shown here is derived from an EMBL/GenBank/DDBJ whole genome shotgun (WGS) entry which is preliminary data.</text>
</comment>
<reference evidence="1 2" key="1">
    <citation type="journal article" date="2015" name="Int J Genomics">
        <title>Comparative Genomics Revealed Genetic Diversity and Species/Strain-Level Differences in Carbohydrate Metabolism of Three Probiotic Bifidobacterial Species.</title>
        <authorList>
            <person name="Odamaki T."/>
            <person name="Horigome A."/>
            <person name="Sugahara H."/>
            <person name="Hashikura N."/>
            <person name="Minami J."/>
            <person name="Xiao J.Z."/>
            <person name="Abe F."/>
        </authorList>
    </citation>
    <scope>NUCLEOTIDE SEQUENCE [LARGE SCALE GENOMIC DNA]</scope>
    <source>
        <strain evidence="1 2">MCC 0483</strain>
    </source>
</reference>
<dbReference type="AlphaFoldDB" id="A0AB34T943"/>
<name>A0AB34T943_9BIFI</name>
<dbReference type="Proteomes" id="UP000037239">
    <property type="component" value="Unassembled WGS sequence"/>
</dbReference>